<comment type="subcellular location">
    <subcellularLocation>
        <location evidence="1">Periplasm</location>
    </subcellularLocation>
</comment>
<feature type="binding site" description="axial binding residue" evidence="9">
    <location>
        <position position="186"/>
    </location>
    <ligand>
        <name>heme c</name>
        <dbReference type="ChEBI" id="CHEBI:61717"/>
        <label>2</label>
    </ligand>
    <ligandPart>
        <name>Fe</name>
        <dbReference type="ChEBI" id="CHEBI:18248"/>
    </ligandPart>
</feature>
<dbReference type="GO" id="GO:0009055">
    <property type="term" value="F:electron transfer activity"/>
    <property type="evidence" value="ECO:0007669"/>
    <property type="project" value="InterPro"/>
</dbReference>
<reference evidence="13" key="1">
    <citation type="submission" date="2016-03" db="EMBL/GenBank/DDBJ databases">
        <authorList>
            <person name="Ma C."/>
            <person name="Zhou S."/>
            <person name="Yang G."/>
        </authorList>
    </citation>
    <scope>NUCLEOTIDE SEQUENCE [LARGE SCALE GENOMIC DNA]</scope>
    <source>
        <strain evidence="13">SgZ-1</strain>
    </source>
</reference>
<dbReference type="GO" id="GO:0020037">
    <property type="term" value="F:heme binding"/>
    <property type="evidence" value="ECO:0007669"/>
    <property type="project" value="InterPro"/>
</dbReference>
<evidence type="ECO:0000256" key="6">
    <source>
        <dbReference type="ARBA" id="ARBA00022982"/>
    </source>
</evidence>
<dbReference type="Gene3D" id="1.10.760.10">
    <property type="entry name" value="Cytochrome c-like domain"/>
    <property type="match status" value="2"/>
</dbReference>
<sequence>MIKRSLLLSSLLLVAGGLQAQEQAPDLAKAKQTAETVCVACHGADGNSQLSANPKIAGQHEDYLYKQLREFKGWDGAKPLRENAVMGAMVAGLEDADMKGLAKYFASFELQPEPAKNLETIELGQKIWRAGIAAKGVPACAACHGPAGAGLPAQYPRLSGQFAEYTEAQLKAFRDGGRDNDPNRMMRMIALKMTDAEMKAVADFAAGLR</sequence>
<evidence type="ECO:0000313" key="13">
    <source>
        <dbReference type="Proteomes" id="UP000036902"/>
    </source>
</evidence>
<feature type="binding site" description="axial binding residue" evidence="9">
    <location>
        <position position="86"/>
    </location>
    <ligand>
        <name>heme c</name>
        <dbReference type="ChEBI" id="CHEBI:61717"/>
        <label>1</label>
    </ligand>
    <ligandPart>
        <name>Fe</name>
        <dbReference type="ChEBI" id="CHEBI:18248"/>
    </ligandPart>
</feature>
<dbReference type="PROSITE" id="PS51007">
    <property type="entry name" value="CYTC"/>
    <property type="match status" value="2"/>
</dbReference>
<keyword evidence="4 9" id="KW-0479">Metal-binding</keyword>
<keyword evidence="2" id="KW-0813">Transport</keyword>
<feature type="domain" description="Cytochrome c" evidence="11">
    <location>
        <begin position="119"/>
        <end position="209"/>
    </location>
</feature>
<dbReference type="GO" id="GO:0005506">
    <property type="term" value="F:iron ion binding"/>
    <property type="evidence" value="ECO:0007669"/>
    <property type="project" value="InterPro"/>
</dbReference>
<keyword evidence="7 9" id="KW-0408">Iron</keyword>
<dbReference type="KEGG" id="thu:AC731_009930"/>
<feature type="binding site" description="covalent" evidence="8">
    <location>
        <position position="38"/>
    </location>
    <ligand>
        <name>heme c</name>
        <dbReference type="ChEBI" id="CHEBI:61717"/>
        <label>1</label>
    </ligand>
</feature>
<evidence type="ECO:0000256" key="5">
    <source>
        <dbReference type="ARBA" id="ARBA00022764"/>
    </source>
</evidence>
<feature type="binding site" description="covalent" evidence="8">
    <location>
        <position position="140"/>
    </location>
    <ligand>
        <name>heme c</name>
        <dbReference type="ChEBI" id="CHEBI:61717"/>
        <label>2</label>
    </ligand>
</feature>
<evidence type="ECO:0000256" key="7">
    <source>
        <dbReference type="ARBA" id="ARBA00023004"/>
    </source>
</evidence>
<feature type="binding site" description="axial binding residue" evidence="9">
    <location>
        <position position="42"/>
    </location>
    <ligand>
        <name>heme c</name>
        <dbReference type="ChEBI" id="CHEBI:61717"/>
        <label>1</label>
    </ligand>
    <ligandPart>
        <name>Fe</name>
        <dbReference type="ChEBI" id="CHEBI:18248"/>
    </ligandPart>
</feature>
<dbReference type="AlphaFoldDB" id="A0A127K5L4"/>
<evidence type="ECO:0000256" key="3">
    <source>
        <dbReference type="ARBA" id="ARBA00022617"/>
    </source>
</evidence>
<dbReference type="STRING" id="1134435.AC731_009930"/>
<evidence type="ECO:0000313" key="12">
    <source>
        <dbReference type="EMBL" id="AMO37242.1"/>
    </source>
</evidence>
<dbReference type="InterPro" id="IPR050597">
    <property type="entry name" value="Cytochrome_c_Oxidase_Subunit"/>
</dbReference>
<dbReference type="Pfam" id="PF00034">
    <property type="entry name" value="Cytochrom_C"/>
    <property type="match status" value="2"/>
</dbReference>
<dbReference type="RefSeq" id="WP_004263029.1">
    <property type="nucleotide sequence ID" value="NZ_CP014646.1"/>
</dbReference>
<dbReference type="SUPFAM" id="SSF46626">
    <property type="entry name" value="Cytochrome c"/>
    <property type="match status" value="2"/>
</dbReference>
<accession>A0A127K5L4</accession>
<protein>
    <submittedName>
        <fullName evidence="12">Cytochrome C</fullName>
    </submittedName>
</protein>
<comment type="PTM">
    <text evidence="8">Binds 2 heme c groups covalently per subunit.</text>
</comment>
<evidence type="ECO:0000256" key="8">
    <source>
        <dbReference type="PIRSR" id="PIRSR000005-1"/>
    </source>
</evidence>
<feature type="domain" description="Cytochrome c" evidence="11">
    <location>
        <begin position="25"/>
        <end position="109"/>
    </location>
</feature>
<feature type="binding site" description="covalent" evidence="8">
    <location>
        <position position="143"/>
    </location>
    <ligand>
        <name>heme c</name>
        <dbReference type="ChEBI" id="CHEBI:61717"/>
        <label>2</label>
    </ligand>
</feature>
<keyword evidence="10" id="KW-0732">Signal</keyword>
<feature type="chain" id="PRO_5007798020" evidence="10">
    <location>
        <begin position="21"/>
        <end position="209"/>
    </location>
</feature>
<feature type="binding site" description="covalent" evidence="8">
    <location>
        <position position="41"/>
    </location>
    <ligand>
        <name>heme c</name>
        <dbReference type="ChEBI" id="CHEBI:61717"/>
        <label>1</label>
    </ligand>
</feature>
<dbReference type="PANTHER" id="PTHR33751">
    <property type="entry name" value="CBB3-TYPE CYTOCHROME C OXIDASE SUBUNIT FIXP"/>
    <property type="match status" value="1"/>
</dbReference>
<organism evidence="12 13">
    <name type="scientific">Thauera humireducens</name>
    <dbReference type="NCBI Taxonomy" id="1134435"/>
    <lineage>
        <taxon>Bacteria</taxon>
        <taxon>Pseudomonadati</taxon>
        <taxon>Pseudomonadota</taxon>
        <taxon>Betaproteobacteria</taxon>
        <taxon>Rhodocyclales</taxon>
        <taxon>Zoogloeaceae</taxon>
        <taxon>Thauera</taxon>
    </lineage>
</organism>
<keyword evidence="13" id="KW-1185">Reference proteome</keyword>
<keyword evidence="5" id="KW-0574">Periplasm</keyword>
<dbReference type="InterPro" id="IPR036909">
    <property type="entry name" value="Cyt_c-like_dom_sf"/>
</dbReference>
<dbReference type="PANTHER" id="PTHR33751:SF9">
    <property type="entry name" value="CYTOCHROME C4"/>
    <property type="match status" value="1"/>
</dbReference>
<evidence type="ECO:0000256" key="10">
    <source>
        <dbReference type="SAM" id="SignalP"/>
    </source>
</evidence>
<dbReference type="PIRSF" id="PIRSF000005">
    <property type="entry name" value="Cytochrome_c4"/>
    <property type="match status" value="1"/>
</dbReference>
<evidence type="ECO:0000256" key="1">
    <source>
        <dbReference type="ARBA" id="ARBA00004418"/>
    </source>
</evidence>
<keyword evidence="6" id="KW-0249">Electron transport</keyword>
<dbReference type="GO" id="GO:0042597">
    <property type="term" value="C:periplasmic space"/>
    <property type="evidence" value="ECO:0007669"/>
    <property type="project" value="UniProtKB-SubCell"/>
</dbReference>
<gene>
    <name evidence="12" type="ORF">AC731_009930</name>
</gene>
<proteinExistence type="predicted"/>
<evidence type="ECO:0000256" key="4">
    <source>
        <dbReference type="ARBA" id="ARBA00022723"/>
    </source>
</evidence>
<evidence type="ECO:0000256" key="9">
    <source>
        <dbReference type="PIRSR" id="PIRSR000005-2"/>
    </source>
</evidence>
<dbReference type="InterPro" id="IPR009056">
    <property type="entry name" value="Cyt_c-like_dom"/>
</dbReference>
<dbReference type="InterPro" id="IPR024167">
    <property type="entry name" value="Cytochrome_c4-like"/>
</dbReference>
<feature type="binding site" description="axial binding residue" evidence="9">
    <location>
        <position position="144"/>
    </location>
    <ligand>
        <name>heme c</name>
        <dbReference type="ChEBI" id="CHEBI:61717"/>
        <label>2</label>
    </ligand>
    <ligandPart>
        <name>Fe</name>
        <dbReference type="ChEBI" id="CHEBI:18248"/>
    </ligandPart>
</feature>
<dbReference type="EMBL" id="CP014646">
    <property type="protein sequence ID" value="AMO37242.1"/>
    <property type="molecule type" value="Genomic_DNA"/>
</dbReference>
<dbReference type="Proteomes" id="UP000036902">
    <property type="component" value="Chromosome"/>
</dbReference>
<feature type="signal peptide" evidence="10">
    <location>
        <begin position="1"/>
        <end position="20"/>
    </location>
</feature>
<name>A0A127K5L4_9RHOO</name>
<evidence type="ECO:0000256" key="2">
    <source>
        <dbReference type="ARBA" id="ARBA00022448"/>
    </source>
</evidence>
<evidence type="ECO:0000259" key="11">
    <source>
        <dbReference type="PROSITE" id="PS51007"/>
    </source>
</evidence>
<keyword evidence="3 8" id="KW-0349">Heme</keyword>